<dbReference type="PANTHER" id="PTHR34990">
    <property type="entry name" value="UDP-2,3-DIACYLGLUCOSAMINE HYDROLASE-RELATED"/>
    <property type="match status" value="1"/>
</dbReference>
<comment type="caution">
    <text evidence="10">Lacks conserved residue(s) required for the propagation of feature annotation.</text>
</comment>
<feature type="binding site" evidence="10">
    <location>
        <position position="102"/>
    </location>
    <ligand>
        <name>Mn(2+)</name>
        <dbReference type="ChEBI" id="CHEBI:29035"/>
        <label>2</label>
    </ligand>
</feature>
<protein>
    <recommendedName>
        <fullName evidence="10">UDP-2,3-diacylglucosamine hydrolase</fullName>
        <ecNumber evidence="10">3.6.1.54</ecNumber>
    </recommendedName>
    <alternativeName>
        <fullName evidence="10">UDP-2,3-diacylglucosamine diphosphatase</fullName>
    </alternativeName>
</protein>
<dbReference type="InterPro" id="IPR043461">
    <property type="entry name" value="LpxH-like"/>
</dbReference>
<keyword evidence="9 10" id="KW-0464">Manganese</keyword>
<dbReference type="KEGG" id="hyf:DTO96_101429"/>
<evidence type="ECO:0000256" key="2">
    <source>
        <dbReference type="ARBA" id="ARBA00022516"/>
    </source>
</evidence>
<feature type="binding site" evidence="10">
    <location>
        <position position="62"/>
    </location>
    <ligand>
        <name>Mn(2+)</name>
        <dbReference type="ChEBI" id="CHEBI:29035"/>
        <label>2</label>
    </ligand>
</feature>
<keyword evidence="6 10" id="KW-0378">Hydrolase</keyword>
<keyword evidence="7 10" id="KW-0443">Lipid metabolism</keyword>
<dbReference type="OrthoDB" id="9783283at2"/>
<feature type="binding site" evidence="10">
    <location>
        <position position="137"/>
    </location>
    <ligand>
        <name>Mn(2+)</name>
        <dbReference type="ChEBI" id="CHEBI:29035"/>
        <label>2</label>
    </ligand>
</feature>
<dbReference type="GO" id="GO:0005737">
    <property type="term" value="C:cytoplasm"/>
    <property type="evidence" value="ECO:0007669"/>
    <property type="project" value="InterPro"/>
</dbReference>
<keyword evidence="5 10" id="KW-0479">Metal-binding</keyword>
<evidence type="ECO:0000256" key="1">
    <source>
        <dbReference type="ARBA" id="ARBA00022475"/>
    </source>
</evidence>
<feature type="binding site" evidence="10">
    <location>
        <position position="145"/>
    </location>
    <ligand>
        <name>substrate</name>
    </ligand>
</feature>
<name>A0A345DBG0_9BURK</name>
<sequence>MHRKSPVPIRLMDQSHPRELRGACCFISDLHLTVDMPHTLAKFETFCQDIAPHYKSLLILGDLFEYWVGDDTADANPAAMRVISALIKLKQRGLFIGFIAGNRDFLLREQFARRAGMVPLPDPCILKINGHAVLLTHGDQLCTKDTGYQAYRRVVQIRLIQKLFLMAPLALRNALARRMRKKSQQREYNAEAHARRLIKQDVPAQSAAQWFDKHHVRYMIHGHTHQPSTHLTFDTTRIVLPDWDCENEDKTRWGYIDWSDQAEEPRLIVHSK</sequence>
<dbReference type="EMBL" id="CP031124">
    <property type="protein sequence ID" value="AXF85698.1"/>
    <property type="molecule type" value="Genomic_DNA"/>
</dbReference>
<comment type="function">
    <text evidence="10">Hydrolyzes the pyrophosphate bond of UDP-2,3-diacylglucosamine to yield 2,3-diacylglucosamine 1-phosphate (lipid X) and UMP by catalyzing the attack of water at the alpha-P atom. Involved in the biosynthesis of lipid A, a phosphorylated glycolipid that anchors the lipopolysaccharide to the outer membrane of the cell.</text>
</comment>
<dbReference type="Pfam" id="PF00149">
    <property type="entry name" value="Metallophos"/>
    <property type="match status" value="1"/>
</dbReference>
<feature type="binding site" evidence="10">
    <location>
        <position position="223"/>
    </location>
    <ligand>
        <name>substrate</name>
    </ligand>
</feature>
<dbReference type="GO" id="GO:0008758">
    <property type="term" value="F:UDP-2,3-diacylglucosamine hydrolase activity"/>
    <property type="evidence" value="ECO:0007669"/>
    <property type="project" value="UniProtKB-UniRule"/>
</dbReference>
<comment type="pathway">
    <text evidence="10">Glycolipid biosynthesis; lipid IV(A) biosynthesis; lipid IV(A) from (3R)-3-hydroxytetradecanoyl-[acyl-carrier-protein] and UDP-N-acetyl-alpha-D-glucosamine: step 4/6.</text>
</comment>
<feature type="binding site" evidence="10">
    <location>
        <position position="183"/>
    </location>
    <ligand>
        <name>substrate</name>
    </ligand>
</feature>
<evidence type="ECO:0000256" key="7">
    <source>
        <dbReference type="ARBA" id="ARBA00023098"/>
    </source>
</evidence>
<dbReference type="GO" id="GO:0030145">
    <property type="term" value="F:manganese ion binding"/>
    <property type="evidence" value="ECO:0007669"/>
    <property type="project" value="UniProtKB-UniRule"/>
</dbReference>
<dbReference type="RefSeq" id="WP_157964363.1">
    <property type="nucleotide sequence ID" value="NZ_CP031124.1"/>
</dbReference>
<feature type="binding site" evidence="10">
    <location>
        <position position="62"/>
    </location>
    <ligand>
        <name>Mn(2+)</name>
        <dbReference type="ChEBI" id="CHEBI:29035"/>
        <label>1</label>
    </ligand>
</feature>
<feature type="binding site" evidence="10">
    <location>
        <position position="31"/>
    </location>
    <ligand>
        <name>Mn(2+)</name>
        <dbReference type="ChEBI" id="CHEBI:29035"/>
        <label>1</label>
    </ligand>
</feature>
<dbReference type="GO" id="GO:0009245">
    <property type="term" value="P:lipid A biosynthetic process"/>
    <property type="evidence" value="ECO:0007669"/>
    <property type="project" value="UniProtKB-UniRule"/>
</dbReference>
<proteinExistence type="inferred from homology"/>
<accession>A0A345DBG0</accession>
<evidence type="ECO:0000256" key="4">
    <source>
        <dbReference type="ARBA" id="ARBA00022556"/>
    </source>
</evidence>
<keyword evidence="8 10" id="KW-0472">Membrane</keyword>
<gene>
    <name evidence="12" type="primary">lpxH_2</name>
    <name evidence="10" type="synonym">lpxH</name>
    <name evidence="12" type="ORF">DTO96_101429</name>
</gene>
<dbReference type="InterPro" id="IPR004843">
    <property type="entry name" value="Calcineurin-like_PHP"/>
</dbReference>
<comment type="subcellular location">
    <subcellularLocation>
        <location evidence="10">Cell inner membrane</location>
        <topology evidence="10">Peripheral membrane protein</topology>
        <orientation evidence="10">Cytoplasmic side</orientation>
    </subcellularLocation>
</comment>
<feature type="binding site" evidence="10">
    <location>
        <begin position="102"/>
        <end position="103"/>
    </location>
    <ligand>
        <name>substrate</name>
    </ligand>
</feature>
<evidence type="ECO:0000313" key="13">
    <source>
        <dbReference type="Proteomes" id="UP000252182"/>
    </source>
</evidence>
<dbReference type="InterPro" id="IPR010138">
    <property type="entry name" value="UDP-diacylglucosamine_Hdrlase"/>
</dbReference>
<evidence type="ECO:0000256" key="6">
    <source>
        <dbReference type="ARBA" id="ARBA00022801"/>
    </source>
</evidence>
<keyword evidence="13" id="KW-1185">Reference proteome</keyword>
<comment type="cofactor">
    <cofactor evidence="10">
        <name>Mn(2+)</name>
        <dbReference type="ChEBI" id="CHEBI:29035"/>
    </cofactor>
    <text evidence="10">Binds 2 Mn(2+) ions per subunit in a binuclear metal center.</text>
</comment>
<evidence type="ECO:0000259" key="11">
    <source>
        <dbReference type="Pfam" id="PF00149"/>
    </source>
</evidence>
<dbReference type="Proteomes" id="UP000252182">
    <property type="component" value="Chromosome"/>
</dbReference>
<evidence type="ECO:0000256" key="8">
    <source>
        <dbReference type="ARBA" id="ARBA00023136"/>
    </source>
</evidence>
<feature type="domain" description="Calcineurin-like phosphoesterase" evidence="11">
    <location>
        <begin position="26"/>
        <end position="227"/>
    </location>
</feature>
<dbReference type="SUPFAM" id="SSF56300">
    <property type="entry name" value="Metallo-dependent phosphatases"/>
    <property type="match status" value="1"/>
</dbReference>
<comment type="catalytic activity">
    <reaction evidence="10">
        <text>UDP-2-N,3-O-bis[(3R)-3-hydroxytetradecanoyl]-alpha-D-glucosamine + H2O = 2-N,3-O-bis[(3R)-3-hydroxytetradecanoyl]-alpha-D-glucosaminyl 1-phosphate + UMP + 2 H(+)</text>
        <dbReference type="Rhea" id="RHEA:25213"/>
        <dbReference type="ChEBI" id="CHEBI:15377"/>
        <dbReference type="ChEBI" id="CHEBI:15378"/>
        <dbReference type="ChEBI" id="CHEBI:57865"/>
        <dbReference type="ChEBI" id="CHEBI:57957"/>
        <dbReference type="ChEBI" id="CHEBI:78847"/>
        <dbReference type="EC" id="3.6.1.54"/>
    </reaction>
</comment>
<reference evidence="13" key="1">
    <citation type="submission" date="2018-07" db="EMBL/GenBank/DDBJ databases">
        <authorList>
            <person name="Kim H."/>
        </authorList>
    </citation>
    <scope>NUCLEOTIDE SEQUENCE [LARGE SCALE GENOMIC DNA]</scope>
    <source>
        <strain evidence="13">F02</strain>
    </source>
</reference>
<feature type="binding site" evidence="10">
    <location>
        <position position="223"/>
    </location>
    <ligand>
        <name>Mn(2+)</name>
        <dbReference type="ChEBI" id="CHEBI:29035"/>
        <label>2</label>
    </ligand>
</feature>
<dbReference type="CDD" id="cd07398">
    <property type="entry name" value="MPP_YbbF-LpxH"/>
    <property type="match status" value="1"/>
</dbReference>
<dbReference type="HAMAP" id="MF_00575">
    <property type="entry name" value="LpxH"/>
    <property type="match status" value="1"/>
</dbReference>
<dbReference type="AlphaFoldDB" id="A0A345DBG0"/>
<evidence type="ECO:0000256" key="9">
    <source>
        <dbReference type="ARBA" id="ARBA00023211"/>
    </source>
</evidence>
<organism evidence="12 13">
    <name type="scientific">Ephemeroptericola cinctiostellae</name>
    <dbReference type="NCBI Taxonomy" id="2268024"/>
    <lineage>
        <taxon>Bacteria</taxon>
        <taxon>Pseudomonadati</taxon>
        <taxon>Pseudomonadota</taxon>
        <taxon>Betaproteobacteria</taxon>
        <taxon>Burkholderiales</taxon>
        <taxon>Burkholderiaceae</taxon>
        <taxon>Ephemeroptericola</taxon>
    </lineage>
</organism>
<evidence type="ECO:0000256" key="5">
    <source>
        <dbReference type="ARBA" id="ARBA00022723"/>
    </source>
</evidence>
<keyword evidence="1 10" id="KW-1003">Cell membrane</keyword>
<evidence type="ECO:0000313" key="12">
    <source>
        <dbReference type="EMBL" id="AXF85698.1"/>
    </source>
</evidence>
<keyword evidence="3 10" id="KW-0997">Cell inner membrane</keyword>
<dbReference type="Gene3D" id="3.60.21.10">
    <property type="match status" value="1"/>
</dbReference>
<dbReference type="NCBIfam" id="TIGR01854">
    <property type="entry name" value="lipid_A_lpxH"/>
    <property type="match status" value="1"/>
</dbReference>
<keyword evidence="4 10" id="KW-0441">Lipid A biosynthesis</keyword>
<dbReference type="UniPathway" id="UPA00359">
    <property type="reaction ID" value="UER00480"/>
</dbReference>
<dbReference type="GO" id="GO:0019897">
    <property type="term" value="C:extrinsic component of plasma membrane"/>
    <property type="evidence" value="ECO:0007669"/>
    <property type="project" value="UniProtKB-UniRule"/>
</dbReference>
<dbReference type="InterPro" id="IPR029052">
    <property type="entry name" value="Metallo-depent_PP-like"/>
</dbReference>
<dbReference type="EC" id="3.6.1.54" evidence="10"/>
<dbReference type="NCBIfam" id="NF003743">
    <property type="entry name" value="PRK05340.1"/>
    <property type="match status" value="1"/>
</dbReference>
<feature type="binding site" evidence="10">
    <location>
        <position position="29"/>
    </location>
    <ligand>
        <name>Mn(2+)</name>
        <dbReference type="ChEBI" id="CHEBI:29035"/>
        <label>1</label>
    </ligand>
</feature>
<comment type="similarity">
    <text evidence="10">Belongs to the LpxH family.</text>
</comment>
<feature type="binding site" evidence="10">
    <location>
        <position position="189"/>
    </location>
    <ligand>
        <name>substrate</name>
    </ligand>
</feature>
<feature type="binding site" evidence="10">
    <location>
        <position position="225"/>
    </location>
    <ligand>
        <name>Mn(2+)</name>
        <dbReference type="ChEBI" id="CHEBI:29035"/>
        <label>1</label>
    </ligand>
</feature>
<evidence type="ECO:0000256" key="3">
    <source>
        <dbReference type="ARBA" id="ARBA00022519"/>
    </source>
</evidence>
<keyword evidence="2 10" id="KW-0444">Lipid biosynthesis</keyword>
<evidence type="ECO:0000256" key="10">
    <source>
        <dbReference type="HAMAP-Rule" id="MF_00575"/>
    </source>
</evidence>
<dbReference type="PANTHER" id="PTHR34990:SF1">
    <property type="entry name" value="UDP-2,3-DIACYLGLUCOSAMINE HYDROLASE"/>
    <property type="match status" value="1"/>
</dbReference>